<feature type="transmembrane region" description="Helical" evidence="2">
    <location>
        <begin position="25"/>
        <end position="43"/>
    </location>
</feature>
<keyword evidence="2" id="KW-0812">Transmembrane</keyword>
<dbReference type="GO" id="GO:0016020">
    <property type="term" value="C:membrane"/>
    <property type="evidence" value="ECO:0007669"/>
    <property type="project" value="InterPro"/>
</dbReference>
<dbReference type="Pfam" id="PF00892">
    <property type="entry name" value="EamA"/>
    <property type="match status" value="1"/>
</dbReference>
<name>A0AB37UMJ2_9CYAN</name>
<feature type="transmembrane region" description="Helical" evidence="2">
    <location>
        <begin position="155"/>
        <end position="178"/>
    </location>
</feature>
<evidence type="ECO:0000256" key="2">
    <source>
        <dbReference type="SAM" id="Phobius"/>
    </source>
</evidence>
<dbReference type="SUPFAM" id="SSF103481">
    <property type="entry name" value="Multidrug resistance efflux transporter EmrE"/>
    <property type="match status" value="2"/>
</dbReference>
<keyword evidence="5" id="KW-1185">Reference proteome</keyword>
<feature type="transmembrane region" description="Helical" evidence="2">
    <location>
        <begin position="129"/>
        <end position="148"/>
    </location>
</feature>
<feature type="transmembrane region" description="Helical" evidence="2">
    <location>
        <begin position="106"/>
        <end position="123"/>
    </location>
</feature>
<comment type="caution">
    <text evidence="4">The sequence shown here is derived from an EMBL/GenBank/DDBJ whole genome shotgun (WGS) entry which is preliminary data.</text>
</comment>
<sequence length="270" mass="28007">MLLSIASTQLGSAIAKTLFNTLSPAAVVLLRVGFAAVVLLVLWRSQIKGIQRRNYGVLILFGLALGLMNLSFYLAIERIPIGIAVALEFLGPLGVAIANSRRLLDLLWVLLAGCGIVLLAPIGGLSVNLTGIILALTAGGFWAAYILLSAKVGRVVPGGVGLALAMAVAAIVILPMGIVTGGSALLNPQMLFLGFGVAILSSAIPYSFELEALRWLPVRVFGVLLSLEPVAAAVIGFIVLRETLELRAIMAIALVTVAAGGASLYGSRGR</sequence>
<keyword evidence="2" id="KW-0472">Membrane</keyword>
<evidence type="ECO:0000259" key="3">
    <source>
        <dbReference type="Pfam" id="PF00892"/>
    </source>
</evidence>
<dbReference type="AlphaFoldDB" id="A0AB37UMJ2"/>
<proteinExistence type="inferred from homology"/>
<feature type="transmembrane region" description="Helical" evidence="2">
    <location>
        <begin position="246"/>
        <end position="266"/>
    </location>
</feature>
<feature type="domain" description="EamA" evidence="3">
    <location>
        <begin position="130"/>
        <end position="259"/>
    </location>
</feature>
<keyword evidence="2" id="KW-1133">Transmembrane helix</keyword>
<reference evidence="4 5" key="1">
    <citation type="journal article" date="2019" name="Genome Biol. Evol.">
        <title>Day and night: Metabolic profiles and evolutionary relationships of six axenic non-marine cyanobacteria.</title>
        <authorList>
            <person name="Will S.E."/>
            <person name="Henke P."/>
            <person name="Boedeker C."/>
            <person name="Huang S."/>
            <person name="Brinkmann H."/>
            <person name="Rohde M."/>
            <person name="Jarek M."/>
            <person name="Friedl T."/>
            <person name="Seufert S."/>
            <person name="Schumacher M."/>
            <person name="Overmann J."/>
            <person name="Neumann-Schaal M."/>
            <person name="Petersen J."/>
        </authorList>
    </citation>
    <scope>NUCLEOTIDE SEQUENCE [LARGE SCALE GENOMIC DNA]</scope>
    <source>
        <strain evidence="4 5">SAG 39.79</strain>
    </source>
</reference>
<organism evidence="4 5">
    <name type="scientific">Chroococcidiopsis cubana SAG 39.79</name>
    <dbReference type="NCBI Taxonomy" id="388085"/>
    <lineage>
        <taxon>Bacteria</taxon>
        <taxon>Bacillati</taxon>
        <taxon>Cyanobacteriota</taxon>
        <taxon>Cyanophyceae</taxon>
        <taxon>Chroococcidiopsidales</taxon>
        <taxon>Chroococcidiopsidaceae</taxon>
        <taxon>Chroococcidiopsis</taxon>
    </lineage>
</organism>
<dbReference type="InterPro" id="IPR000620">
    <property type="entry name" value="EamA_dom"/>
</dbReference>
<accession>A0AB37UMJ2</accession>
<evidence type="ECO:0000256" key="1">
    <source>
        <dbReference type="ARBA" id="ARBA00007362"/>
    </source>
</evidence>
<evidence type="ECO:0000313" key="4">
    <source>
        <dbReference type="EMBL" id="RUT12563.1"/>
    </source>
</evidence>
<dbReference type="Proteomes" id="UP000282574">
    <property type="component" value="Unassembled WGS sequence"/>
</dbReference>
<dbReference type="InterPro" id="IPR037185">
    <property type="entry name" value="EmrE-like"/>
</dbReference>
<comment type="similarity">
    <text evidence="1">Belongs to the EamA transporter family.</text>
</comment>
<feature type="transmembrane region" description="Helical" evidence="2">
    <location>
        <begin position="220"/>
        <end position="240"/>
    </location>
</feature>
<feature type="transmembrane region" description="Helical" evidence="2">
    <location>
        <begin position="81"/>
        <end position="99"/>
    </location>
</feature>
<dbReference type="EMBL" id="RSCK01000013">
    <property type="protein sequence ID" value="RUT12563.1"/>
    <property type="molecule type" value="Genomic_DNA"/>
</dbReference>
<protein>
    <submittedName>
        <fullName evidence="4">Threonine transporter RhtB</fullName>
    </submittedName>
</protein>
<gene>
    <name evidence="4" type="ORF">DSM107010_21550</name>
</gene>
<evidence type="ECO:0000313" key="5">
    <source>
        <dbReference type="Proteomes" id="UP000282574"/>
    </source>
</evidence>
<feature type="transmembrane region" description="Helical" evidence="2">
    <location>
        <begin position="55"/>
        <end position="75"/>
    </location>
</feature>
<feature type="transmembrane region" description="Helical" evidence="2">
    <location>
        <begin position="190"/>
        <end position="208"/>
    </location>
</feature>